<evidence type="ECO:0000313" key="1">
    <source>
        <dbReference type="EMBL" id="MBB3969606.1"/>
    </source>
</evidence>
<evidence type="ECO:0000313" key="2">
    <source>
        <dbReference type="EMBL" id="TEW64995.1"/>
    </source>
</evidence>
<dbReference type="EMBL" id="SNQG01000005">
    <property type="protein sequence ID" value="TEW64995.1"/>
    <property type="molecule type" value="Genomic_DNA"/>
</dbReference>
<protein>
    <recommendedName>
        <fullName evidence="5">Bacteriocin</fullName>
    </recommendedName>
</protein>
<reference evidence="2" key="2">
    <citation type="submission" date="2019-03" db="EMBL/GenBank/DDBJ databases">
        <authorList>
            <person name="Yan Y.-Q."/>
            <person name="Du Z.-J."/>
        </authorList>
    </citation>
    <scope>NUCLEOTIDE SEQUENCE</scope>
    <source>
        <strain evidence="2">PP-F2FG21</strain>
    </source>
</reference>
<gene>
    <name evidence="2" type="ORF">E2R65_13815</name>
    <name evidence="1" type="ORF">GGR35_002219</name>
</gene>
<comment type="caution">
    <text evidence="2">The sequence shown here is derived from an EMBL/GenBank/DDBJ whole genome shotgun (WGS) entry which is preliminary data.</text>
</comment>
<evidence type="ECO:0000313" key="3">
    <source>
        <dbReference type="Proteomes" id="UP000297248"/>
    </source>
</evidence>
<reference evidence="2 3" key="1">
    <citation type="journal article" date="2016" name="Int. J. Syst. Evol. Microbiol.">
        <title>Proposal of Mucilaginibacter phyllosphaerae sp. nov. isolated from the phyllosphere of Galium album.</title>
        <authorList>
            <person name="Aydogan E.L."/>
            <person name="Busse H.J."/>
            <person name="Moser G."/>
            <person name="Muller C."/>
            <person name="Kampfer P."/>
            <person name="Glaeser S.P."/>
        </authorList>
    </citation>
    <scope>NUCLEOTIDE SEQUENCE [LARGE SCALE GENOMIC DNA]</scope>
    <source>
        <strain evidence="2 3">PP-F2FG21</strain>
    </source>
</reference>
<accession>A0A4Y8AAL7</accession>
<keyword evidence="4" id="KW-1185">Reference proteome</keyword>
<evidence type="ECO:0008006" key="5">
    <source>
        <dbReference type="Google" id="ProtNLM"/>
    </source>
</evidence>
<dbReference type="EMBL" id="JACIEG010000004">
    <property type="protein sequence ID" value="MBB3969606.1"/>
    <property type="molecule type" value="Genomic_DNA"/>
</dbReference>
<name>A0A4Y8AAL7_9SPHI</name>
<sequence>MKKQLTRTEMKNVSGGKLPTPPGCTCQAPPPLLTYGCTYTPNQTQYCQIGQDLVCCSNPEA</sequence>
<dbReference type="RefSeq" id="WP_134337070.1">
    <property type="nucleotide sequence ID" value="NZ_BMCZ01000005.1"/>
</dbReference>
<reference evidence="1 4" key="3">
    <citation type="submission" date="2020-08" db="EMBL/GenBank/DDBJ databases">
        <title>Genomic Encyclopedia of Type Strains, Phase IV (KMG-IV): sequencing the most valuable type-strain genomes for metagenomic binning, comparative biology and taxonomic classification.</title>
        <authorList>
            <person name="Goeker M."/>
        </authorList>
    </citation>
    <scope>NUCLEOTIDE SEQUENCE [LARGE SCALE GENOMIC DNA]</scope>
    <source>
        <strain evidence="1 4">DSM 100995</strain>
    </source>
</reference>
<organism evidence="2 3">
    <name type="scientific">Mucilaginibacter phyllosphaerae</name>
    <dbReference type="NCBI Taxonomy" id="1812349"/>
    <lineage>
        <taxon>Bacteria</taxon>
        <taxon>Pseudomonadati</taxon>
        <taxon>Bacteroidota</taxon>
        <taxon>Sphingobacteriia</taxon>
        <taxon>Sphingobacteriales</taxon>
        <taxon>Sphingobacteriaceae</taxon>
        <taxon>Mucilaginibacter</taxon>
    </lineage>
</organism>
<dbReference type="AlphaFoldDB" id="A0A4Y8AAL7"/>
<dbReference type="Proteomes" id="UP000583101">
    <property type="component" value="Unassembled WGS sequence"/>
</dbReference>
<dbReference type="Proteomes" id="UP000297248">
    <property type="component" value="Unassembled WGS sequence"/>
</dbReference>
<evidence type="ECO:0000313" key="4">
    <source>
        <dbReference type="Proteomes" id="UP000583101"/>
    </source>
</evidence>
<proteinExistence type="predicted"/>